<organism evidence="6 7">
    <name type="scientific">Glaciecola punicea ACAM 611</name>
    <dbReference type="NCBI Taxonomy" id="1121923"/>
    <lineage>
        <taxon>Bacteria</taxon>
        <taxon>Pseudomonadati</taxon>
        <taxon>Pseudomonadota</taxon>
        <taxon>Gammaproteobacteria</taxon>
        <taxon>Alteromonadales</taxon>
        <taxon>Alteromonadaceae</taxon>
        <taxon>Glaciecola</taxon>
    </lineage>
</organism>
<comment type="subcellular location">
    <subcellularLocation>
        <location evidence="1">Membrane</location>
        <topology evidence="1">Multi-pass membrane protein</topology>
    </subcellularLocation>
</comment>
<dbReference type="OrthoDB" id="9806785at2"/>
<dbReference type="AlphaFoldDB" id="H5TB00"/>
<gene>
    <name evidence="6" type="ORF">GPUN_1353</name>
</gene>
<dbReference type="GO" id="GO:0016020">
    <property type="term" value="C:membrane"/>
    <property type="evidence" value="ECO:0007669"/>
    <property type="project" value="UniProtKB-SubCell"/>
</dbReference>
<reference evidence="6 7" key="1">
    <citation type="journal article" date="2012" name="J. Bacteriol.">
        <title>Genome sequence of proteorhodopsin-containing sea ice bacterium Glaciecola punicea ACAM 611T.</title>
        <authorList>
            <person name="Qin Q.-L."/>
            <person name="Xie B.-B."/>
            <person name="Shu Y.-L."/>
            <person name="Rong J.-C."/>
            <person name="Zhao D.-L."/>
            <person name="Zhang X.-Y."/>
            <person name="Chen X.-L."/>
            <person name="Zhou B.-C."/>
            <person name="Zhanga Y.-Z."/>
        </authorList>
    </citation>
    <scope>NUCLEOTIDE SEQUENCE [LARGE SCALE GENOMIC DNA]</scope>
    <source>
        <strain evidence="6 7">ACAM 611</strain>
    </source>
</reference>
<evidence type="ECO:0000313" key="7">
    <source>
        <dbReference type="Proteomes" id="UP000053586"/>
    </source>
</evidence>
<keyword evidence="7" id="KW-1185">Reference proteome</keyword>
<feature type="transmembrane region" description="Helical" evidence="5">
    <location>
        <begin position="96"/>
        <end position="120"/>
    </location>
</feature>
<protein>
    <submittedName>
        <fullName evidence="6">Bile acid:Na+ symporter, BASS family</fullName>
    </submittedName>
</protein>
<evidence type="ECO:0000313" key="6">
    <source>
        <dbReference type="EMBL" id="GAB55477.1"/>
    </source>
</evidence>
<comment type="caution">
    <text evidence="6">The sequence shown here is derived from an EMBL/GenBank/DDBJ whole genome shotgun (WGS) entry which is preliminary data.</text>
</comment>
<feature type="transmembrane region" description="Helical" evidence="5">
    <location>
        <begin position="170"/>
        <end position="188"/>
    </location>
</feature>
<dbReference type="PANTHER" id="PTHR10361">
    <property type="entry name" value="SODIUM-BILE ACID COTRANSPORTER"/>
    <property type="match status" value="1"/>
</dbReference>
<dbReference type="Pfam" id="PF01758">
    <property type="entry name" value="SBF"/>
    <property type="match status" value="1"/>
</dbReference>
<feature type="transmembrane region" description="Helical" evidence="5">
    <location>
        <begin position="69"/>
        <end position="89"/>
    </location>
</feature>
<proteinExistence type="predicted"/>
<evidence type="ECO:0000256" key="3">
    <source>
        <dbReference type="ARBA" id="ARBA00022989"/>
    </source>
</evidence>
<dbReference type="PANTHER" id="PTHR10361:SF24">
    <property type="entry name" value="P3 PROTEIN"/>
    <property type="match status" value="1"/>
</dbReference>
<dbReference type="Gene3D" id="1.20.1530.20">
    <property type="match status" value="1"/>
</dbReference>
<dbReference type="STRING" id="56804.BAE46_05645"/>
<feature type="transmembrane region" description="Helical" evidence="5">
    <location>
        <begin position="231"/>
        <end position="253"/>
    </location>
</feature>
<dbReference type="RefSeq" id="WP_006004601.1">
    <property type="nucleotide sequence ID" value="NZ_BAET01000013.1"/>
</dbReference>
<feature type="transmembrane region" description="Helical" evidence="5">
    <location>
        <begin position="140"/>
        <end position="158"/>
    </location>
</feature>
<dbReference type="InterPro" id="IPR002657">
    <property type="entry name" value="BilAc:Na_symport/Acr3"/>
</dbReference>
<evidence type="ECO:0000256" key="1">
    <source>
        <dbReference type="ARBA" id="ARBA00004141"/>
    </source>
</evidence>
<feature type="transmembrane region" description="Helical" evidence="5">
    <location>
        <begin position="259"/>
        <end position="279"/>
    </location>
</feature>
<feature type="transmembrane region" description="Helical" evidence="5">
    <location>
        <begin position="40"/>
        <end position="63"/>
    </location>
</feature>
<feature type="transmembrane region" description="Helical" evidence="5">
    <location>
        <begin position="200"/>
        <end position="224"/>
    </location>
</feature>
<evidence type="ECO:0000256" key="2">
    <source>
        <dbReference type="ARBA" id="ARBA00022692"/>
    </source>
</evidence>
<keyword evidence="2 5" id="KW-0812">Transmembrane</keyword>
<keyword evidence="3 5" id="KW-1133">Transmembrane helix</keyword>
<dbReference type="eggNOG" id="COG0385">
    <property type="taxonomic scope" value="Bacteria"/>
</dbReference>
<evidence type="ECO:0000256" key="4">
    <source>
        <dbReference type="ARBA" id="ARBA00023136"/>
    </source>
</evidence>
<sequence>MQSTVFTAIFLPLVLASIMFGMGLSLQLKDFARLAKLPKPIFVGLFGQMLLLPALAFAIALAFNASAQIAIGMMLLAACPGGSTSNLLSHLAKANLALSISLTAITTVICVFTTPFLIAFSINYFSEGEPVEFSLLKTSLGLIVITLVPVALGMLTRHRFINIALRLEPIFRKLAIVFMLLLIVKISFDEREMLVEGFPDLYLFTIGLNLSATLLGMLLAKLFLLNQKDRITLGIEVGTQNATLAILIAVSFIQEPAYALIAGGYGLMMYLGAAGLVLYSRNKGVKE</sequence>
<dbReference type="Proteomes" id="UP000053586">
    <property type="component" value="Unassembled WGS sequence"/>
</dbReference>
<reference evidence="6 7" key="2">
    <citation type="journal article" date="2017" name="Antonie Van Leeuwenhoek">
        <title>Rhizobium rhizosphaerae sp. nov., a novel species isolated from rice rhizosphere.</title>
        <authorList>
            <person name="Zhao J.J."/>
            <person name="Zhang J."/>
            <person name="Zhang R.J."/>
            <person name="Zhang C.W."/>
            <person name="Yin H.Q."/>
            <person name="Zhang X.X."/>
        </authorList>
    </citation>
    <scope>NUCLEOTIDE SEQUENCE [LARGE SCALE GENOMIC DNA]</scope>
    <source>
        <strain evidence="6 7">ACAM 611</strain>
    </source>
</reference>
<dbReference type="EMBL" id="BAET01000013">
    <property type="protein sequence ID" value="GAB55477.1"/>
    <property type="molecule type" value="Genomic_DNA"/>
</dbReference>
<feature type="transmembrane region" description="Helical" evidence="5">
    <location>
        <begin position="6"/>
        <end position="28"/>
    </location>
</feature>
<keyword evidence="4 5" id="KW-0472">Membrane</keyword>
<accession>H5TB00</accession>
<dbReference type="InterPro" id="IPR004710">
    <property type="entry name" value="Bilac:Na_transpt"/>
</dbReference>
<dbReference type="InterPro" id="IPR038770">
    <property type="entry name" value="Na+/solute_symporter_sf"/>
</dbReference>
<evidence type="ECO:0000256" key="5">
    <source>
        <dbReference type="SAM" id="Phobius"/>
    </source>
</evidence>
<name>H5TB00_9ALTE</name>